<accession>A0A086JDC3</accession>
<comment type="caution">
    <text evidence="1">The sequence shown here is derived from an EMBL/GenBank/DDBJ whole genome shotgun (WGS) entry which is preliminary data.</text>
</comment>
<name>A0A086JDC3_TOXGO</name>
<organism evidence="1 2">
    <name type="scientific">Toxoplasma gondii p89</name>
    <dbReference type="NCBI Taxonomy" id="943119"/>
    <lineage>
        <taxon>Eukaryota</taxon>
        <taxon>Sar</taxon>
        <taxon>Alveolata</taxon>
        <taxon>Apicomplexa</taxon>
        <taxon>Conoidasida</taxon>
        <taxon>Coccidia</taxon>
        <taxon>Eucoccidiorida</taxon>
        <taxon>Eimeriorina</taxon>
        <taxon>Sarcocystidae</taxon>
        <taxon>Toxoplasma</taxon>
    </lineage>
</organism>
<dbReference type="VEuPathDB" id="ToxoDB:TGP89_306692"/>
<proteinExistence type="predicted"/>
<gene>
    <name evidence="1" type="ORF">TGP89_306692</name>
</gene>
<evidence type="ECO:0000313" key="2">
    <source>
        <dbReference type="Proteomes" id="UP000028828"/>
    </source>
</evidence>
<protein>
    <submittedName>
        <fullName evidence="1">Uncharacterized protein</fullName>
    </submittedName>
</protein>
<reference evidence="1 2" key="1">
    <citation type="submission" date="2014-03" db="EMBL/GenBank/DDBJ databases">
        <authorList>
            <person name="Sibley D."/>
            <person name="Venepally P."/>
            <person name="Karamycheva S."/>
            <person name="Hadjithomas M."/>
            <person name="Khan A."/>
            <person name="Brunk B."/>
            <person name="Roos D."/>
            <person name="Caler E."/>
            <person name="Lorenzi H."/>
        </authorList>
    </citation>
    <scope>NUCLEOTIDE SEQUENCE [LARGE SCALE GENOMIC DNA]</scope>
    <source>
        <strain evidence="2">p89</strain>
    </source>
</reference>
<evidence type="ECO:0000313" key="1">
    <source>
        <dbReference type="EMBL" id="KFG30141.1"/>
    </source>
</evidence>
<dbReference type="AlphaFoldDB" id="A0A086JDC3"/>
<dbReference type="Proteomes" id="UP000028828">
    <property type="component" value="Unassembled WGS sequence"/>
</dbReference>
<dbReference type="EMBL" id="AEYI02002095">
    <property type="protein sequence ID" value="KFG30141.1"/>
    <property type="molecule type" value="Genomic_DNA"/>
</dbReference>
<sequence length="79" mass="8852">MGMTVFGQQLIRPQQCTMGVRSRRNISHAVLHTDYEKVGTVTDCIRRRLLWASGIENLGSATRFLCTGDKGQQTIISNQ</sequence>